<evidence type="ECO:0000313" key="4">
    <source>
        <dbReference type="Proteomes" id="UP000027154"/>
    </source>
</evidence>
<accession>A0ABD3Y713</accession>
<keyword evidence="1" id="KW-0472">Membrane</keyword>
<dbReference type="EMBL" id="JJNZ01000048">
    <property type="protein sequence ID" value="KDC50014.1"/>
    <property type="molecule type" value="Genomic_DNA"/>
</dbReference>
<dbReference type="RefSeq" id="WP_033030687.1">
    <property type="nucleotide sequence ID" value="NZ_JJNZ01000048.1"/>
</dbReference>
<evidence type="ECO:0000256" key="1">
    <source>
        <dbReference type="SAM" id="Phobius"/>
    </source>
</evidence>
<feature type="transmembrane region" description="Helical" evidence="1">
    <location>
        <begin position="6"/>
        <end position="26"/>
    </location>
</feature>
<dbReference type="SUPFAM" id="SSF81324">
    <property type="entry name" value="Voltage-gated potassium channels"/>
    <property type="match status" value="1"/>
</dbReference>
<keyword evidence="1" id="KW-1133">Transmembrane helix</keyword>
<gene>
    <name evidence="3" type="ORF">DC53_13990</name>
</gene>
<feature type="transmembrane region" description="Helical" evidence="1">
    <location>
        <begin position="47"/>
        <end position="75"/>
    </location>
</feature>
<dbReference type="Gene3D" id="1.10.287.70">
    <property type="match status" value="1"/>
</dbReference>
<feature type="transmembrane region" description="Helical" evidence="1">
    <location>
        <begin position="108"/>
        <end position="129"/>
    </location>
</feature>
<sequence length="144" mass="15628">MLIQLIIGTFVICGTVLIQAMFIGVLSKVLTSIGDWLVKSSNTLKMILVVTAMVIWLVGGLTASAWLWAAIFLIFDVFNELEPALYFSVVTFTTLGYGDVVLGTQWRILGSLTAVNGLIIVGLNTAFLMEAISQIRKAQLEGSK</sequence>
<dbReference type="Pfam" id="PF07885">
    <property type="entry name" value="Ion_trans_2"/>
    <property type="match status" value="1"/>
</dbReference>
<keyword evidence="1" id="KW-0812">Transmembrane</keyword>
<protein>
    <recommendedName>
        <fullName evidence="2">Potassium channel domain-containing protein</fullName>
    </recommendedName>
</protein>
<evidence type="ECO:0000313" key="3">
    <source>
        <dbReference type="EMBL" id="KDC50014.1"/>
    </source>
</evidence>
<dbReference type="AlphaFoldDB" id="A0ABD3Y713"/>
<dbReference type="InterPro" id="IPR013099">
    <property type="entry name" value="K_chnl_dom"/>
</dbReference>
<evidence type="ECO:0000259" key="2">
    <source>
        <dbReference type="Pfam" id="PF07885"/>
    </source>
</evidence>
<comment type="caution">
    <text evidence="3">The sequence shown here is derived from an EMBL/GenBank/DDBJ whole genome shotgun (WGS) entry which is preliminary data.</text>
</comment>
<name>A0ABD3Y713_9GAMM</name>
<dbReference type="Proteomes" id="UP000027154">
    <property type="component" value="Unassembled WGS sequence"/>
</dbReference>
<proteinExistence type="predicted"/>
<feature type="domain" description="Potassium channel" evidence="2">
    <location>
        <begin position="65"/>
        <end position="133"/>
    </location>
</feature>
<reference evidence="3 4" key="1">
    <citation type="submission" date="2014-04" db="EMBL/GenBank/DDBJ databases">
        <title>Pseudoalteromonas galatheae sp. nov., isolated from a deep-sea polychaete near Canal Concepcion, Chile.</title>
        <authorList>
            <person name="Machado H.R."/>
            <person name="Gram L."/>
            <person name="Vynne N.G."/>
        </authorList>
    </citation>
    <scope>NUCLEOTIDE SEQUENCE [LARGE SCALE GENOMIC DNA]</scope>
    <source>
        <strain evidence="3 4">KMM216</strain>
    </source>
</reference>
<organism evidence="3 4">
    <name type="scientific">Pseudoalteromonas fuliginea</name>
    <dbReference type="NCBI Taxonomy" id="1872678"/>
    <lineage>
        <taxon>Bacteria</taxon>
        <taxon>Pseudomonadati</taxon>
        <taxon>Pseudomonadota</taxon>
        <taxon>Gammaproteobacteria</taxon>
        <taxon>Alteromonadales</taxon>
        <taxon>Pseudoalteromonadaceae</taxon>
        <taxon>Pseudoalteromonas</taxon>
    </lineage>
</organism>